<evidence type="ECO:0000256" key="2">
    <source>
        <dbReference type="ARBA" id="ARBA00010742"/>
    </source>
</evidence>
<dbReference type="OrthoDB" id="8892982at2"/>
<dbReference type="EMBL" id="SAUN01000001">
    <property type="protein sequence ID" value="RVX38553.1"/>
    <property type="molecule type" value="Genomic_DNA"/>
</dbReference>
<dbReference type="SUPFAM" id="SSF53850">
    <property type="entry name" value="Periplasmic binding protein-like II"/>
    <property type="match status" value="1"/>
</dbReference>
<dbReference type="RefSeq" id="WP_127931173.1">
    <property type="nucleotide sequence ID" value="NZ_SAUN01000001.1"/>
</dbReference>
<dbReference type="PANTHER" id="PTHR30024:SF47">
    <property type="entry name" value="TAURINE-BINDING PERIPLASMIC PROTEIN"/>
    <property type="match status" value="1"/>
</dbReference>
<name>A0A438LZ22_9ACTN</name>
<evidence type="ECO:0000256" key="3">
    <source>
        <dbReference type="ARBA" id="ARBA00022729"/>
    </source>
</evidence>
<dbReference type="SMART" id="SM00062">
    <property type="entry name" value="PBPb"/>
    <property type="match status" value="1"/>
</dbReference>
<comment type="similarity">
    <text evidence="2">Belongs to the bacterial solute-binding protein SsuA/TauA family.</text>
</comment>
<dbReference type="Gene3D" id="3.40.190.10">
    <property type="entry name" value="Periplasmic binding protein-like II"/>
    <property type="match status" value="2"/>
</dbReference>
<dbReference type="PROSITE" id="PS51257">
    <property type="entry name" value="PROKAR_LIPOPROTEIN"/>
    <property type="match status" value="1"/>
</dbReference>
<evidence type="ECO:0000256" key="4">
    <source>
        <dbReference type="SAM" id="SignalP"/>
    </source>
</evidence>
<evidence type="ECO:0000313" key="7">
    <source>
        <dbReference type="Proteomes" id="UP000284824"/>
    </source>
</evidence>
<evidence type="ECO:0000259" key="5">
    <source>
        <dbReference type="SMART" id="SM00062"/>
    </source>
</evidence>
<gene>
    <name evidence="6" type="ORF">EDD27_0872</name>
</gene>
<dbReference type="Proteomes" id="UP000284824">
    <property type="component" value="Unassembled WGS sequence"/>
</dbReference>
<dbReference type="Pfam" id="PF09084">
    <property type="entry name" value="NMT1"/>
    <property type="match status" value="1"/>
</dbReference>
<comment type="caution">
    <text evidence="6">The sequence shown here is derived from an EMBL/GenBank/DDBJ whole genome shotgun (WGS) entry which is preliminary data.</text>
</comment>
<reference evidence="6 7" key="1">
    <citation type="submission" date="2019-01" db="EMBL/GenBank/DDBJ databases">
        <title>Sequencing the genomes of 1000 actinobacteria strains.</title>
        <authorList>
            <person name="Klenk H.-P."/>
        </authorList>
    </citation>
    <scope>NUCLEOTIDE SEQUENCE [LARGE SCALE GENOMIC DNA]</scope>
    <source>
        <strain evidence="6 7">DSM 43925</strain>
    </source>
</reference>
<proteinExistence type="inferred from homology"/>
<dbReference type="PANTHER" id="PTHR30024">
    <property type="entry name" value="ALIPHATIC SULFONATES-BINDING PROTEIN-RELATED"/>
    <property type="match status" value="1"/>
</dbReference>
<comment type="subcellular location">
    <subcellularLocation>
        <location evidence="1">Periplasm</location>
    </subcellularLocation>
</comment>
<sequence>MRRVTRGLAALVLALSTAACSGAADNTPPPKPRLEKDTIKVGVMPTTDVAPLYLALLKGYFEQEGLTVEPVTVTGSGAAVPQVISGFLDLAQTDYVTSFLAGSHDVPVKVVGALAQAGPNTFGLVARKGAKIESVEDLKGKKIAVNNLNGIATLTVTAMLRDAGLKAGDVKFVEMPFPEMPARVAARKADAAWVAQPFLTQGERSGQLRRVTDPFADRIADMPVSGWMASAPWAKENPNTLAAFQRAIAKAQQLATGNPKEVEAVLPMYIKIDRETAAKTSLGAYPTAIDPQRLQRLVDLMRQNGHLKRPLDVKTVLAP</sequence>
<evidence type="ECO:0000313" key="6">
    <source>
        <dbReference type="EMBL" id="RVX38553.1"/>
    </source>
</evidence>
<organism evidence="6 7">
    <name type="scientific">Nonomuraea polychroma</name>
    <dbReference type="NCBI Taxonomy" id="46176"/>
    <lineage>
        <taxon>Bacteria</taxon>
        <taxon>Bacillati</taxon>
        <taxon>Actinomycetota</taxon>
        <taxon>Actinomycetes</taxon>
        <taxon>Streptosporangiales</taxon>
        <taxon>Streptosporangiaceae</taxon>
        <taxon>Nonomuraea</taxon>
    </lineage>
</organism>
<keyword evidence="7" id="KW-1185">Reference proteome</keyword>
<keyword evidence="3 4" id="KW-0732">Signal</keyword>
<dbReference type="AlphaFoldDB" id="A0A438LZ22"/>
<protein>
    <submittedName>
        <fullName evidence="6">NitT/TauT family transport system substrate-binding protein</fullName>
    </submittedName>
</protein>
<feature type="signal peptide" evidence="4">
    <location>
        <begin position="1"/>
        <end position="23"/>
    </location>
</feature>
<dbReference type="GO" id="GO:0042597">
    <property type="term" value="C:periplasmic space"/>
    <property type="evidence" value="ECO:0007669"/>
    <property type="project" value="UniProtKB-SubCell"/>
</dbReference>
<feature type="chain" id="PRO_5019333763" evidence="4">
    <location>
        <begin position="24"/>
        <end position="319"/>
    </location>
</feature>
<dbReference type="InterPro" id="IPR015168">
    <property type="entry name" value="SsuA/THI5"/>
</dbReference>
<feature type="domain" description="Solute-binding protein family 3/N-terminal" evidence="5">
    <location>
        <begin position="38"/>
        <end position="260"/>
    </location>
</feature>
<accession>A0A438LZ22</accession>
<evidence type="ECO:0000256" key="1">
    <source>
        <dbReference type="ARBA" id="ARBA00004418"/>
    </source>
</evidence>
<dbReference type="InterPro" id="IPR001638">
    <property type="entry name" value="Solute-binding_3/MltF_N"/>
</dbReference>